<evidence type="ECO:0000313" key="2">
    <source>
        <dbReference type="Proteomes" id="UP000034051"/>
    </source>
</evidence>
<dbReference type="Proteomes" id="UP000034051">
    <property type="component" value="Unassembled WGS sequence"/>
</dbReference>
<reference evidence="1 2" key="1">
    <citation type="journal article" date="2015" name="Nature">
        <title>rRNA introns, odd ribosomes, and small enigmatic genomes across a large radiation of phyla.</title>
        <authorList>
            <person name="Brown C.T."/>
            <person name="Hug L.A."/>
            <person name="Thomas B.C."/>
            <person name="Sharon I."/>
            <person name="Castelle C.J."/>
            <person name="Singh A."/>
            <person name="Wilkins M.J."/>
            <person name="Williams K.H."/>
            <person name="Banfield J.F."/>
        </authorList>
    </citation>
    <scope>NUCLEOTIDE SEQUENCE [LARGE SCALE GENOMIC DNA]</scope>
</reference>
<protein>
    <submittedName>
        <fullName evidence="1">Uncharacterized protein</fullName>
    </submittedName>
</protein>
<dbReference type="AlphaFoldDB" id="A0A0G1K6N4"/>
<accession>A0A0G1K6N4</accession>
<evidence type="ECO:0000313" key="1">
    <source>
        <dbReference type="EMBL" id="KKT43519.1"/>
    </source>
</evidence>
<proteinExistence type="predicted"/>
<comment type="caution">
    <text evidence="1">The sequence shown here is derived from an EMBL/GenBank/DDBJ whole genome shotgun (WGS) entry which is preliminary data.</text>
</comment>
<gene>
    <name evidence="1" type="ORF">UW32_C0001G0111</name>
</gene>
<organism evidence="1 2">
    <name type="scientific">Candidatus Wolfebacteria bacterium GW2011_GWE2_44_13</name>
    <dbReference type="NCBI Taxonomy" id="1619017"/>
    <lineage>
        <taxon>Bacteria</taxon>
        <taxon>Candidatus Wolfeibacteriota</taxon>
    </lineage>
</organism>
<dbReference type="EMBL" id="LCHW01000001">
    <property type="protein sequence ID" value="KKT43519.1"/>
    <property type="molecule type" value="Genomic_DNA"/>
</dbReference>
<name>A0A0G1K6N4_9BACT</name>
<sequence>MGIFRIKGAGKISEEARCLSTLILGVRVPSFCRFGGDPEIFSVRSFALGVASERSKRATCRAVGFDYSIPNPTEVLF</sequence>